<evidence type="ECO:0000313" key="1">
    <source>
        <dbReference type="EMBL" id="MBU5591328.1"/>
    </source>
</evidence>
<protein>
    <recommendedName>
        <fullName evidence="3">Integrase catalytic domain-containing protein</fullName>
    </recommendedName>
</protein>
<evidence type="ECO:0008006" key="3">
    <source>
        <dbReference type="Google" id="ProtNLM"/>
    </source>
</evidence>
<sequence>MFEYIEIFCHRQRIHASNDYLTPEKYYNNTSKKVKVASKME</sequence>
<comment type="caution">
    <text evidence="1">The sequence shown here is derived from an EMBL/GenBank/DDBJ whole genome shotgun (WGS) entry which is preliminary data.</text>
</comment>
<organism evidence="1 2">
    <name type="scientific">Clostridium simiarum</name>
    <dbReference type="NCBI Taxonomy" id="2841506"/>
    <lineage>
        <taxon>Bacteria</taxon>
        <taxon>Bacillati</taxon>
        <taxon>Bacillota</taxon>
        <taxon>Clostridia</taxon>
        <taxon>Eubacteriales</taxon>
        <taxon>Clostridiaceae</taxon>
        <taxon>Clostridium</taxon>
    </lineage>
</organism>
<name>A0ABS6EYN0_9CLOT</name>
<keyword evidence="2" id="KW-1185">Reference proteome</keyword>
<dbReference type="EMBL" id="JAHLQL010000001">
    <property type="protein sequence ID" value="MBU5591328.1"/>
    <property type="molecule type" value="Genomic_DNA"/>
</dbReference>
<proteinExistence type="predicted"/>
<evidence type="ECO:0000313" key="2">
    <source>
        <dbReference type="Proteomes" id="UP000736583"/>
    </source>
</evidence>
<accession>A0ABS6EYN0</accession>
<reference evidence="1 2" key="1">
    <citation type="submission" date="2021-06" db="EMBL/GenBank/DDBJ databases">
        <authorList>
            <person name="Sun Q."/>
            <person name="Li D."/>
        </authorList>
    </citation>
    <scope>NUCLEOTIDE SEQUENCE [LARGE SCALE GENOMIC DNA]</scope>
    <source>
        <strain evidence="1 2">MSJ-4</strain>
    </source>
</reference>
<gene>
    <name evidence="1" type="ORF">KQI89_06100</name>
</gene>
<dbReference type="Proteomes" id="UP000736583">
    <property type="component" value="Unassembled WGS sequence"/>
</dbReference>